<name>A0A6H5I6E6_9HYME</name>
<keyword evidence="2" id="KW-0812">Transmembrane</keyword>
<evidence type="ECO:0000256" key="2">
    <source>
        <dbReference type="SAM" id="Phobius"/>
    </source>
</evidence>
<gene>
    <name evidence="3" type="ORF">TBRA_LOCUS3247</name>
</gene>
<organism evidence="3 4">
    <name type="scientific">Trichogramma brassicae</name>
    <dbReference type="NCBI Taxonomy" id="86971"/>
    <lineage>
        <taxon>Eukaryota</taxon>
        <taxon>Metazoa</taxon>
        <taxon>Ecdysozoa</taxon>
        <taxon>Arthropoda</taxon>
        <taxon>Hexapoda</taxon>
        <taxon>Insecta</taxon>
        <taxon>Pterygota</taxon>
        <taxon>Neoptera</taxon>
        <taxon>Endopterygota</taxon>
        <taxon>Hymenoptera</taxon>
        <taxon>Apocrita</taxon>
        <taxon>Proctotrupomorpha</taxon>
        <taxon>Chalcidoidea</taxon>
        <taxon>Trichogrammatidae</taxon>
        <taxon>Trichogramma</taxon>
    </lineage>
</organism>
<dbReference type="Proteomes" id="UP000479190">
    <property type="component" value="Unassembled WGS sequence"/>
</dbReference>
<feature type="compositionally biased region" description="Basic and acidic residues" evidence="1">
    <location>
        <begin position="1"/>
        <end position="19"/>
    </location>
</feature>
<feature type="transmembrane region" description="Helical" evidence="2">
    <location>
        <begin position="100"/>
        <end position="120"/>
    </location>
</feature>
<reference evidence="3 4" key="1">
    <citation type="submission" date="2020-02" db="EMBL/GenBank/DDBJ databases">
        <authorList>
            <person name="Ferguson B K."/>
        </authorList>
    </citation>
    <scope>NUCLEOTIDE SEQUENCE [LARGE SCALE GENOMIC DNA]</scope>
</reference>
<feature type="region of interest" description="Disordered" evidence="1">
    <location>
        <begin position="149"/>
        <end position="169"/>
    </location>
</feature>
<dbReference type="AlphaFoldDB" id="A0A6H5I6E6"/>
<keyword evidence="2" id="KW-0472">Membrane</keyword>
<accession>A0A6H5I6E6</accession>
<keyword evidence="2" id="KW-1133">Transmembrane helix</keyword>
<evidence type="ECO:0000313" key="3">
    <source>
        <dbReference type="EMBL" id="CAB0031269.1"/>
    </source>
</evidence>
<feature type="region of interest" description="Disordered" evidence="1">
    <location>
        <begin position="1"/>
        <end position="21"/>
    </location>
</feature>
<dbReference type="EMBL" id="CADCXV010000638">
    <property type="protein sequence ID" value="CAB0031269.1"/>
    <property type="molecule type" value="Genomic_DNA"/>
</dbReference>
<sequence length="589" mass="65308">MFNNFREKEKGNRNDKSDANARPGAITAQSIYIYKQLRGSAVSASGLARRKENFGKEENSHAFVRASATPGILYSLRDLLRVARGNQSVARNKGFRWKEYYLYLTIIAIIVSTYLIIFFISKKLYENCPRARWCAQGAVSFVCHDAERDTRDSSSSRDGSSSGGGGIVQPLQSARSTYYAGCNASSPTGTSSRLLRCRAALFFVVIAVHTRAGCTYTYVSLFIPRVRTNAVCSCMYLCPSTYTYIIWRIYVKIYTYRALRTRRCAAAAGAGAGAAAGAASGRQRGQLWWPRCIVVYGIELILQKSERRARLKSPSSMWHVTKHIDGSSSSSDNTNTLLVSPCKVYNTRTLWALNLLQCSAARSSTGTASQSMCVARALAPLSASAANIDWQSEYIRQVHQEVINCSSTKRRERVWSSARRVQGCTLEIYYEAKGSKITSRPCSNSSSNGREYIEKWPVQLPLNRQVSSRKGQKGARSCTLLCTWTRRRRAKQSARRISRQQLVDPTSDTYIYIYYYSVHADVCLYSLCIGSYTAGAKAAAGGGSSSLLFPSNTCAERATAQPVAGSENIEYFLVFALVLVEDTCVRRGK</sequence>
<proteinExistence type="predicted"/>
<evidence type="ECO:0000313" key="4">
    <source>
        <dbReference type="Proteomes" id="UP000479190"/>
    </source>
</evidence>
<evidence type="ECO:0000256" key="1">
    <source>
        <dbReference type="SAM" id="MobiDB-lite"/>
    </source>
</evidence>
<protein>
    <submittedName>
        <fullName evidence="3">Uncharacterized protein</fullName>
    </submittedName>
</protein>
<keyword evidence="4" id="KW-1185">Reference proteome</keyword>